<dbReference type="SUPFAM" id="SSF54616">
    <property type="entry name" value="DNA-binding domain of Mlu1-box binding protein MBP1"/>
    <property type="match status" value="1"/>
</dbReference>
<feature type="region of interest" description="Disordered" evidence="1">
    <location>
        <begin position="621"/>
        <end position="645"/>
    </location>
</feature>
<evidence type="ECO:0000313" key="3">
    <source>
        <dbReference type="EMBL" id="KAJ2850299.1"/>
    </source>
</evidence>
<feature type="compositionally biased region" description="Low complexity" evidence="1">
    <location>
        <begin position="329"/>
        <end position="338"/>
    </location>
</feature>
<name>A0A9W8IAG9_9FUNG</name>
<feature type="region of interest" description="Disordered" evidence="1">
    <location>
        <begin position="1088"/>
        <end position="1182"/>
    </location>
</feature>
<dbReference type="Proteomes" id="UP001139887">
    <property type="component" value="Unassembled WGS sequence"/>
</dbReference>
<evidence type="ECO:0000256" key="1">
    <source>
        <dbReference type="SAM" id="MobiDB-lite"/>
    </source>
</evidence>
<dbReference type="EMBL" id="JANBUW010000036">
    <property type="protein sequence ID" value="KAJ2850299.1"/>
    <property type="molecule type" value="Genomic_DNA"/>
</dbReference>
<feature type="compositionally biased region" description="Low complexity" evidence="1">
    <location>
        <begin position="1423"/>
        <end position="1432"/>
    </location>
</feature>
<feature type="region of interest" description="Disordered" evidence="1">
    <location>
        <begin position="1320"/>
        <end position="1569"/>
    </location>
</feature>
<feature type="compositionally biased region" description="Low complexity" evidence="1">
    <location>
        <begin position="1322"/>
        <end position="1377"/>
    </location>
</feature>
<keyword evidence="4" id="KW-1185">Reference proteome</keyword>
<feature type="compositionally biased region" description="Low complexity" evidence="1">
    <location>
        <begin position="1063"/>
        <end position="1072"/>
    </location>
</feature>
<comment type="caution">
    <text evidence="3">The sequence shown here is derived from an EMBL/GenBank/DDBJ whole genome shotgun (WGS) entry which is preliminary data.</text>
</comment>
<reference evidence="3" key="1">
    <citation type="submission" date="2022-07" db="EMBL/GenBank/DDBJ databases">
        <title>Phylogenomic reconstructions and comparative analyses of Kickxellomycotina fungi.</title>
        <authorList>
            <person name="Reynolds N.K."/>
            <person name="Stajich J.E."/>
            <person name="Barry K."/>
            <person name="Grigoriev I.V."/>
            <person name="Crous P."/>
            <person name="Smith M.E."/>
        </authorList>
    </citation>
    <scope>NUCLEOTIDE SEQUENCE</scope>
    <source>
        <strain evidence="3">NRRL 1566</strain>
    </source>
</reference>
<dbReference type="Pfam" id="PF25318">
    <property type="entry name" value="WHD_GDS1"/>
    <property type="match status" value="1"/>
</dbReference>
<feature type="compositionally biased region" description="Low complexity" evidence="1">
    <location>
        <begin position="1443"/>
        <end position="1474"/>
    </location>
</feature>
<feature type="compositionally biased region" description="Basic residues" evidence="1">
    <location>
        <begin position="175"/>
        <end position="184"/>
    </location>
</feature>
<feature type="compositionally biased region" description="Polar residues" evidence="1">
    <location>
        <begin position="1051"/>
        <end position="1062"/>
    </location>
</feature>
<feature type="region of interest" description="Disordered" evidence="1">
    <location>
        <begin position="658"/>
        <end position="699"/>
    </location>
</feature>
<feature type="compositionally biased region" description="Basic and acidic residues" evidence="1">
    <location>
        <begin position="342"/>
        <end position="357"/>
    </location>
</feature>
<feature type="compositionally biased region" description="Polar residues" evidence="1">
    <location>
        <begin position="996"/>
        <end position="1010"/>
    </location>
</feature>
<feature type="compositionally biased region" description="Basic and acidic residues" evidence="1">
    <location>
        <begin position="520"/>
        <end position="533"/>
    </location>
</feature>
<feature type="compositionally biased region" description="Polar residues" evidence="1">
    <location>
        <begin position="1558"/>
        <end position="1569"/>
    </location>
</feature>
<dbReference type="OrthoDB" id="5597783at2759"/>
<feature type="compositionally biased region" description="Polar residues" evidence="1">
    <location>
        <begin position="250"/>
        <end position="269"/>
    </location>
</feature>
<feature type="region of interest" description="Disordered" evidence="1">
    <location>
        <begin position="165"/>
        <end position="185"/>
    </location>
</feature>
<dbReference type="Gene3D" id="3.10.260.10">
    <property type="entry name" value="Transcription regulator HTH, APSES-type DNA-binding domain"/>
    <property type="match status" value="1"/>
</dbReference>
<feature type="compositionally biased region" description="Polar residues" evidence="1">
    <location>
        <begin position="415"/>
        <end position="427"/>
    </location>
</feature>
<accession>A0A9W8IAG9</accession>
<organism evidence="3 4">
    <name type="scientific">Coemansia brasiliensis</name>
    <dbReference type="NCBI Taxonomy" id="2650707"/>
    <lineage>
        <taxon>Eukaryota</taxon>
        <taxon>Fungi</taxon>
        <taxon>Fungi incertae sedis</taxon>
        <taxon>Zoopagomycota</taxon>
        <taxon>Kickxellomycotina</taxon>
        <taxon>Kickxellomycetes</taxon>
        <taxon>Kickxellales</taxon>
        <taxon>Kickxellaceae</taxon>
        <taxon>Coemansia</taxon>
    </lineage>
</organism>
<feature type="region of interest" description="Disordered" evidence="1">
    <location>
        <begin position="197"/>
        <end position="427"/>
    </location>
</feature>
<feature type="compositionally biased region" description="Polar residues" evidence="1">
    <location>
        <begin position="394"/>
        <end position="404"/>
    </location>
</feature>
<feature type="compositionally biased region" description="Low complexity" evidence="1">
    <location>
        <begin position="658"/>
        <end position="670"/>
    </location>
</feature>
<dbReference type="InterPro" id="IPR036887">
    <property type="entry name" value="HTH_APSES_sf"/>
</dbReference>
<feature type="compositionally biased region" description="Pro residues" evidence="1">
    <location>
        <begin position="1128"/>
        <end position="1137"/>
    </location>
</feature>
<feature type="domain" description="HTH APSES-type" evidence="2">
    <location>
        <begin position="762"/>
        <end position="872"/>
    </location>
</feature>
<feature type="compositionally biased region" description="Polar residues" evidence="1">
    <location>
        <begin position="502"/>
        <end position="519"/>
    </location>
</feature>
<feature type="compositionally biased region" description="Polar residues" evidence="1">
    <location>
        <begin position="671"/>
        <end position="683"/>
    </location>
</feature>
<feature type="region of interest" description="Disordered" evidence="1">
    <location>
        <begin position="991"/>
        <end position="1072"/>
    </location>
</feature>
<proteinExistence type="predicted"/>
<dbReference type="InterPro" id="IPR057511">
    <property type="entry name" value="WH_GDS1"/>
</dbReference>
<feature type="compositionally biased region" description="Pro residues" evidence="1">
    <location>
        <begin position="1378"/>
        <end position="1395"/>
    </location>
</feature>
<feature type="region of interest" description="Disordered" evidence="1">
    <location>
        <begin position="1281"/>
        <end position="1300"/>
    </location>
</feature>
<dbReference type="GO" id="GO:0003677">
    <property type="term" value="F:DNA binding"/>
    <property type="evidence" value="ECO:0007669"/>
    <property type="project" value="InterPro"/>
</dbReference>
<evidence type="ECO:0000259" key="2">
    <source>
        <dbReference type="PROSITE" id="PS51299"/>
    </source>
</evidence>
<evidence type="ECO:0000313" key="4">
    <source>
        <dbReference type="Proteomes" id="UP001139887"/>
    </source>
</evidence>
<feature type="compositionally biased region" description="Acidic residues" evidence="1">
    <location>
        <begin position="1094"/>
        <end position="1108"/>
    </location>
</feature>
<feature type="region of interest" description="Disordered" evidence="1">
    <location>
        <begin position="502"/>
        <end position="541"/>
    </location>
</feature>
<feature type="compositionally biased region" description="Low complexity" evidence="1">
    <location>
        <begin position="627"/>
        <end position="638"/>
    </location>
</feature>
<dbReference type="InterPro" id="IPR003163">
    <property type="entry name" value="Tscrpt_reg_HTH_APSES-type"/>
</dbReference>
<gene>
    <name evidence="3" type="ORF">IWW36_001985</name>
</gene>
<sequence length="1569" mass="166431">MITQAELTAVIQDIKDVAAAADLEPDHFSDSNDDDEQSENTFLPRTYDIDRLHADDARDKVFVAILKALAARHNKPSSPKELATCIMKHEFTLLGGATPYATVSSRISQHFKRIFEHNPPRPPILGRVAHEKHTRKYFYYVSSAHEQEEFQRKVRAGIIPTQPVLSTAASTSSSRRSKTAKKPRCMVPAIAVETDLAPTYSRRTHRAASADTTNSSIHTAMRMASRSASHSEADSHRISNSNAVGRPRRTSYNGNEGDTAESASDSDSNPYARKRFRSVRSVVAHTYPRRRRSQASSATMVDANAAPRARRSASHSDAGLRTAHQRNRSSSLHSASSSEAEEQAKEWSDSSNAHEDDISSYGCASRPSSRASSHRESRSEPAANTMLLPPVPNTTPRASLSPDQTPFPPAASPTGYFQDNDTTNGMQAASPLILPRSLMALPLDGGLFDAGSPPGKDSIPSPTDMSTPLVSAAAVLHSDDSVVPANSAAVHVDGFQHLSNVTATDETASTESPSTSRADSTAHKDTGEIKPEPHGLCSTPPSAATAVNAAVLTKSAGDSPIGTASEEGGLGFSFHELMDAELMSINELEKLWTNSNPAMAEGGSMSRFGDVQMLEAIPEAAVEDGGDSSARGADAGGSSEHGEDGLSTRLTQKLLALSASGSNSSSSSSSKQARQGTAATTEAQMEVHSAPAQAVGGMDELDSVEPTRVLAENTDEHEGGSTGSGNKIILPDPFADIPATAMVATKMAVSPRIVLTIVETVPVYMTVITTTEPAAEGRGKWIVRRHRLLRLVENGYVNASSLLLAGGVASEQERSIVLSLEVGRFKWRRPQSKLYGTWIPLPRARALAATCSLNHRLGPFLNDNLESYFPAPLPTSFIRHLIMPFFPDQPVLLPADNADTTAREAGLGIEFQHLVNATVAGRGQTIARSSTFGATARGTPSPSIIQTLAARGASGFGGPSAKALFGADERQLNSLLQLLSAEGPMLGAAAMAATVPENSPETAATAQPSPSEEKATETPQTPMSATSTELRRVTEVLAQSSLDSDGGSKSAAETQSAADKQSTAAATTEAEAVGVDAQKLRTAISSLDRQGTTDYDDEMECDPGDDLDTSMVIPSAHSDVDMISHSTPPSPPLPPASPQQQRFYRRLSRSSSVSSRAEREPATDSEHGEKEHEGEAETRQYQSASGTFNARLAQTMEAFGFTGTAKTNLLLRLRAAAAAKSTGRQQAVAPYLLYRGNGGNGSNGGNLAGKRLLRADEAAADENGGVVRKRARVVRIARSKPLPKQVASSKARARSKAAAPDASVVLRLASAIYNHTLNMATQRSQQQQQQQQQAAASRPETPTTTRGPPPAASTVRLPPGPLKRPQQQLQQHQQQPMLRPPPKQPQPQQRPPRPSPGGTVRPPMRPPSAPGGGGNLARPPAMPGSSPGGLRRPPMRPPPPGTPAAIRGPPRPMSRPSWRPASPSNGTVQSSPRPNGSPRPPLARPGQQGMPVRRPPLVNGQRPPPHPVANGRPVPKRPPPLVKPRGSPMAGNSPRPPPAQSPSVVKEKPNEPRISPPTLRSRQSKSSTG</sequence>
<feature type="compositionally biased region" description="Polar residues" evidence="1">
    <location>
        <begin position="1017"/>
        <end position="1028"/>
    </location>
</feature>
<protein>
    <recommendedName>
        <fullName evidence="2">HTH APSES-type domain-containing protein</fullName>
    </recommendedName>
</protein>
<dbReference type="PROSITE" id="PS51299">
    <property type="entry name" value="HTH_APSES"/>
    <property type="match status" value="1"/>
</dbReference>
<feature type="compositionally biased region" description="Basic and acidic residues" evidence="1">
    <location>
        <begin position="1156"/>
        <end position="1178"/>
    </location>
</feature>